<dbReference type="Pfam" id="PF03167">
    <property type="entry name" value="UDG"/>
    <property type="match status" value="1"/>
</dbReference>
<evidence type="ECO:0000256" key="1">
    <source>
        <dbReference type="ARBA" id="ARBA00008184"/>
    </source>
</evidence>
<reference evidence="11" key="1">
    <citation type="journal article" date="2014" name="Genome Announc.">
        <title>Genome sequence of the yeast Cyberlindnera fabianii (Hansenula fabianii).</title>
        <authorList>
            <person name="Freel K.C."/>
            <person name="Sarilar V."/>
            <person name="Neuveglise C."/>
            <person name="Devillers H."/>
            <person name="Friedrich A."/>
            <person name="Schacherer J."/>
        </authorList>
    </citation>
    <scope>NUCLEOTIDE SEQUENCE</scope>
    <source>
        <strain evidence="11">YJS4271</strain>
    </source>
</reference>
<feature type="active site" description="Proton acceptor" evidence="7 8">
    <location>
        <position position="153"/>
    </location>
</feature>
<keyword evidence="3 7" id="KW-0378">Hydrolase</keyword>
<dbReference type="InterPro" id="IPR018085">
    <property type="entry name" value="Ura-DNA_Glyclase_AS"/>
</dbReference>
<evidence type="ECO:0000256" key="6">
    <source>
        <dbReference type="ARBA" id="ARBA00023242"/>
    </source>
</evidence>
<dbReference type="OrthoDB" id="10031947at2759"/>
<dbReference type="NCBIfam" id="TIGR00628">
    <property type="entry name" value="ung"/>
    <property type="match status" value="1"/>
</dbReference>
<dbReference type="InterPro" id="IPR005122">
    <property type="entry name" value="Uracil-DNA_glycosylase-like"/>
</dbReference>
<dbReference type="GO" id="GO:0005739">
    <property type="term" value="C:mitochondrion"/>
    <property type="evidence" value="ECO:0007669"/>
    <property type="project" value="UniProtKB-SubCell"/>
</dbReference>
<dbReference type="GO" id="GO:0005634">
    <property type="term" value="C:nucleus"/>
    <property type="evidence" value="ECO:0007669"/>
    <property type="project" value="UniProtKB-SubCell"/>
</dbReference>
<keyword evidence="6 7" id="KW-0539">Nucleus</keyword>
<dbReference type="PANTHER" id="PTHR11264">
    <property type="entry name" value="URACIL-DNA GLYCOSYLASE"/>
    <property type="match status" value="1"/>
</dbReference>
<comment type="subcellular location">
    <subcellularLocation>
        <location evidence="7">Mitochondrion</location>
    </subcellularLocation>
    <subcellularLocation>
        <location evidence="7">Nucleus</location>
    </subcellularLocation>
</comment>
<dbReference type="HAMAP" id="MF_00148">
    <property type="entry name" value="UDG"/>
    <property type="match status" value="1"/>
</dbReference>
<comment type="similarity">
    <text evidence="1 7 9">Belongs to the uracil-DNA glycosylase (UDG) superfamily. UNG family.</text>
</comment>
<sequence length="325" mass="37045">MTVLKRSLVSSTKTVVEKKQKTASVKPITSFFKTLDGKDAVIESSKLVTEASNQEILPSNSSDISLSEFKKTFVKSLTEEQRQLLDLELSTMEDTWFKALHKEFTKPYFLQLKQFLQAQEKAKVKVFPPKEDIYSWSRLTPLDKVKAVVLGQDPYHNDNQAHGLAFSVKSPTPAPPSLKNMYKAIGIDYPDFEHPGKAGDLTKWAEQGVLMLNACLTVKAHEANSHAKRGWENFTEEVIKKAILENDKKVVLLLWGSPAQKRVEKMRLDKDRIHVLKTVHPSPLSARRGFFEANHFKKCNDWLIENKEDPIDWALVEGNVINYHK</sequence>
<name>A0A061AVR4_CYBFA</name>
<reference evidence="12" key="3">
    <citation type="submission" date="2017-01" db="EMBL/GenBank/DDBJ databases">
        <authorList>
            <person name="Mah S.A."/>
            <person name="Swanson W.J."/>
            <person name="Moy G.W."/>
            <person name="Vacquier V.D."/>
        </authorList>
    </citation>
    <scope>NUCLEOTIDE SEQUENCE [LARGE SCALE GENOMIC DNA]</scope>
    <source>
        <strain evidence="12">65</strain>
    </source>
</reference>
<evidence type="ECO:0000313" key="11">
    <source>
        <dbReference type="EMBL" id="CDR39446.1"/>
    </source>
</evidence>
<evidence type="ECO:0000256" key="3">
    <source>
        <dbReference type="ARBA" id="ARBA00022801"/>
    </source>
</evidence>
<feature type="domain" description="Uracil-DNA glycosylase-like" evidence="10">
    <location>
        <begin position="138"/>
        <end position="303"/>
    </location>
</feature>
<keyword evidence="13" id="KW-1185">Reference proteome</keyword>
<dbReference type="VEuPathDB" id="FungiDB:BON22_4461"/>
<dbReference type="GO" id="GO:0097510">
    <property type="term" value="P:base-excision repair, AP site formation via deaminated base removal"/>
    <property type="evidence" value="ECO:0007669"/>
    <property type="project" value="TreeGrafter"/>
</dbReference>
<proteinExistence type="inferred from homology"/>
<keyword evidence="2 7" id="KW-0227">DNA damage</keyword>
<dbReference type="NCBIfam" id="NF003589">
    <property type="entry name" value="PRK05254.1-2"/>
    <property type="match status" value="1"/>
</dbReference>
<dbReference type="CDD" id="cd10027">
    <property type="entry name" value="UDG-F1-like"/>
    <property type="match status" value="1"/>
</dbReference>
<dbReference type="EMBL" id="MPUK01000010">
    <property type="protein sequence ID" value="ONH65543.1"/>
    <property type="molecule type" value="Genomic_DNA"/>
</dbReference>
<evidence type="ECO:0000256" key="5">
    <source>
        <dbReference type="ARBA" id="ARBA00023204"/>
    </source>
</evidence>
<dbReference type="GO" id="GO:0004844">
    <property type="term" value="F:uracil DNA N-glycosylase activity"/>
    <property type="evidence" value="ECO:0007669"/>
    <property type="project" value="UniProtKB-UniRule"/>
</dbReference>
<dbReference type="InterPro" id="IPR036895">
    <property type="entry name" value="Uracil-DNA_glycosylase-like_sf"/>
</dbReference>
<reference evidence="13" key="2">
    <citation type="journal article" date="2017" name="Genome Announc.">
        <title>Genome sequences of Cyberlindnera fabianii 65, Pichia kudriavzevii 129, and Saccharomyces cerevisiae 131 isolated from fermented masau fruits in Zimbabwe.</title>
        <authorList>
            <person name="van Rijswijck I.M.H."/>
            <person name="Derks M.F.L."/>
            <person name="Abee T."/>
            <person name="de Ridder D."/>
            <person name="Smid E.J."/>
        </authorList>
    </citation>
    <scope>NUCLEOTIDE SEQUENCE [LARGE SCALE GENOMIC DNA]</scope>
    <source>
        <strain evidence="13">65</strain>
    </source>
</reference>
<dbReference type="PANTHER" id="PTHR11264:SF0">
    <property type="entry name" value="URACIL-DNA GLYCOSYLASE"/>
    <property type="match status" value="1"/>
</dbReference>
<dbReference type="Proteomes" id="UP000189513">
    <property type="component" value="Unassembled WGS sequence"/>
</dbReference>
<comment type="function">
    <text evidence="7 9">Excises uracil residues from the DNA which can arise as a result of misincorporation of dUMP residues by DNA polymerase or due to deamination of cytosine.</text>
</comment>
<evidence type="ECO:0000256" key="2">
    <source>
        <dbReference type="ARBA" id="ARBA00022763"/>
    </source>
</evidence>
<keyword evidence="4 7" id="KW-0496">Mitochondrion</keyword>
<dbReference type="NCBIfam" id="NF003588">
    <property type="entry name" value="PRK05254.1-1"/>
    <property type="match status" value="1"/>
</dbReference>
<dbReference type="SMART" id="SM00987">
    <property type="entry name" value="UreE_C"/>
    <property type="match status" value="1"/>
</dbReference>
<dbReference type="SUPFAM" id="SSF52141">
    <property type="entry name" value="Uracil-DNA glycosylase-like"/>
    <property type="match status" value="1"/>
</dbReference>
<comment type="catalytic activity">
    <reaction evidence="7 9">
        <text>Hydrolyzes single-stranded DNA or mismatched double-stranded DNA and polynucleotides, releasing free uracil.</text>
        <dbReference type="EC" id="3.2.2.27"/>
    </reaction>
</comment>
<evidence type="ECO:0000256" key="9">
    <source>
        <dbReference type="RuleBase" id="RU003780"/>
    </source>
</evidence>
<evidence type="ECO:0000256" key="4">
    <source>
        <dbReference type="ARBA" id="ARBA00023128"/>
    </source>
</evidence>
<dbReference type="OMA" id="PDNGYLM"/>
<dbReference type="STRING" id="36022.A0A061AVR4"/>
<dbReference type="SMART" id="SM00986">
    <property type="entry name" value="UDG"/>
    <property type="match status" value="1"/>
</dbReference>
<keyword evidence="5 7" id="KW-0234">DNA repair</keyword>
<evidence type="ECO:0000256" key="7">
    <source>
        <dbReference type="HAMAP-Rule" id="MF_03166"/>
    </source>
</evidence>
<dbReference type="PROSITE" id="PS00130">
    <property type="entry name" value="U_DNA_GLYCOSYLASE"/>
    <property type="match status" value="1"/>
</dbReference>
<evidence type="ECO:0000259" key="10">
    <source>
        <dbReference type="SMART" id="SM00986"/>
    </source>
</evidence>
<accession>A0A061AVR4</accession>
<dbReference type="EC" id="3.2.2.27" evidence="7 9"/>
<evidence type="ECO:0000256" key="8">
    <source>
        <dbReference type="PROSITE-ProRule" id="PRU10072"/>
    </source>
</evidence>
<organism evidence="11">
    <name type="scientific">Cyberlindnera fabianii</name>
    <name type="common">Yeast</name>
    <name type="synonym">Hansenula fabianii</name>
    <dbReference type="NCBI Taxonomy" id="36022"/>
    <lineage>
        <taxon>Eukaryota</taxon>
        <taxon>Fungi</taxon>
        <taxon>Dikarya</taxon>
        <taxon>Ascomycota</taxon>
        <taxon>Saccharomycotina</taxon>
        <taxon>Saccharomycetes</taxon>
        <taxon>Phaffomycetales</taxon>
        <taxon>Phaffomycetaceae</taxon>
        <taxon>Cyberlindnera</taxon>
    </lineage>
</organism>
<dbReference type="FunFam" id="3.40.470.10:FF:000007">
    <property type="entry name" value="Uracil-DNA glycosylase"/>
    <property type="match status" value="1"/>
</dbReference>
<gene>
    <name evidence="7" type="primary">UNG1</name>
    <name evidence="12" type="ORF">BON22_4461</name>
    <name evidence="11" type="ORF">CYFA0S_03e03444g</name>
</gene>
<protein>
    <recommendedName>
        <fullName evidence="7 9">Uracil-DNA glycosylase</fullName>
        <shortName evidence="7">UDG</shortName>
        <ecNumber evidence="7 9">3.2.2.27</ecNumber>
    </recommendedName>
</protein>
<dbReference type="NCBIfam" id="NF003592">
    <property type="entry name" value="PRK05254.1-5"/>
    <property type="match status" value="1"/>
</dbReference>
<dbReference type="Gene3D" id="3.40.470.10">
    <property type="entry name" value="Uracil-DNA glycosylase-like domain"/>
    <property type="match status" value="1"/>
</dbReference>
<dbReference type="AlphaFoldDB" id="A0A061AVR4"/>
<dbReference type="InterPro" id="IPR002043">
    <property type="entry name" value="UDG_fam1"/>
</dbReference>
<evidence type="ECO:0000313" key="13">
    <source>
        <dbReference type="Proteomes" id="UP000189513"/>
    </source>
</evidence>
<dbReference type="EMBL" id="LK052888">
    <property type="protein sequence ID" value="CDR39446.1"/>
    <property type="molecule type" value="Genomic_DNA"/>
</dbReference>
<evidence type="ECO:0000313" key="12">
    <source>
        <dbReference type="EMBL" id="ONH65543.1"/>
    </source>
</evidence>